<organism evidence="4 5">
    <name type="scientific">Stigmatella aurantiaca (strain DW4/3-1)</name>
    <dbReference type="NCBI Taxonomy" id="378806"/>
    <lineage>
        <taxon>Bacteria</taxon>
        <taxon>Pseudomonadati</taxon>
        <taxon>Myxococcota</taxon>
        <taxon>Myxococcia</taxon>
        <taxon>Myxococcales</taxon>
        <taxon>Cystobacterineae</taxon>
        <taxon>Archangiaceae</taxon>
        <taxon>Stigmatella</taxon>
    </lineage>
</organism>
<name>Q090Z1_STIAD</name>
<feature type="signal peptide" evidence="3">
    <location>
        <begin position="1"/>
        <end position="49"/>
    </location>
</feature>
<reference evidence="4 5" key="1">
    <citation type="submission" date="2006-04" db="EMBL/GenBank/DDBJ databases">
        <authorList>
            <person name="Nierman W.C."/>
        </authorList>
    </citation>
    <scope>NUCLEOTIDE SEQUENCE [LARGE SCALE GENOMIC DNA]</scope>
    <source>
        <strain evidence="4 5">DW4/3-1</strain>
    </source>
</reference>
<gene>
    <name evidence="4" type="ORF">STIAU_2545</name>
</gene>
<dbReference type="PATRIC" id="fig|378806.16.peg.5425"/>
<dbReference type="AlphaFoldDB" id="Q090Z1"/>
<evidence type="ECO:0000313" key="5">
    <source>
        <dbReference type="Proteomes" id="UP000032702"/>
    </source>
</evidence>
<dbReference type="EMBL" id="AAMD01000059">
    <property type="protein sequence ID" value="EAU66306.1"/>
    <property type="molecule type" value="Genomic_DNA"/>
</dbReference>
<keyword evidence="3" id="KW-0732">Signal</keyword>
<dbReference type="Proteomes" id="UP000032702">
    <property type="component" value="Unassembled WGS sequence"/>
</dbReference>
<dbReference type="SUPFAM" id="SSF56935">
    <property type="entry name" value="Porins"/>
    <property type="match status" value="1"/>
</dbReference>
<feature type="coiled-coil region" evidence="1">
    <location>
        <begin position="101"/>
        <end position="128"/>
    </location>
</feature>
<protein>
    <submittedName>
        <fullName evidence="4">Phosphate-selective porin O and P superfamily</fullName>
    </submittedName>
</protein>
<dbReference type="Gene3D" id="2.40.160.10">
    <property type="entry name" value="Porin"/>
    <property type="match status" value="1"/>
</dbReference>
<evidence type="ECO:0000313" key="4">
    <source>
        <dbReference type="EMBL" id="EAU66306.1"/>
    </source>
</evidence>
<sequence>MRICHTRALEQPHAHRRWSRVLDTGTRRYPPMRSLLAALSLLISGAALAQDATPQPPLPSPAASEPREAVEPSATTPQERPPPRANAPSVPEASPSIDERLTADEHRVEALEEQNTETKNDLSALKKLRISGYIQARYQYQEPLDEITGAGGFSRFTIRRSRLKATYTTDLAQAMIQIDASPTGVALRDAEATLFIPGTKQQLSLTVGQMKWPFGYEGPQSSSDREFPERTRVTRNLLPSERDRGAKVNGRYKFLRLAVGMFDGAGIDSGTTQDNDKEKDLIGHVGFDLKWIAGGVSGWYGHALGKLPTDTFRRAYDRSRVGVDLQTYFDLLPVGGTSLKGEFLAGRTYGAANNATHLDVPAHGWYLLLVQNIGLNDAVGFRYDSFDPHNGQPDDGTLELPGADNTVDTVGFVVQHHFGENLKMTASYELPITHVIAQAQDPHDNLFTLQMQARF</sequence>
<dbReference type="InterPro" id="IPR010870">
    <property type="entry name" value="Porin_O/P"/>
</dbReference>
<feature type="chain" id="PRO_5004167133" evidence="3">
    <location>
        <begin position="50"/>
        <end position="455"/>
    </location>
</feature>
<evidence type="ECO:0000256" key="1">
    <source>
        <dbReference type="SAM" id="Coils"/>
    </source>
</evidence>
<keyword evidence="1" id="KW-0175">Coiled coil</keyword>
<evidence type="ECO:0000256" key="2">
    <source>
        <dbReference type="SAM" id="MobiDB-lite"/>
    </source>
</evidence>
<dbReference type="InterPro" id="IPR023614">
    <property type="entry name" value="Porin_dom_sf"/>
</dbReference>
<comment type="caution">
    <text evidence="4">The sequence shown here is derived from an EMBL/GenBank/DDBJ whole genome shotgun (WGS) entry which is preliminary data.</text>
</comment>
<accession>Q090Z1</accession>
<evidence type="ECO:0000256" key="3">
    <source>
        <dbReference type="SAM" id="SignalP"/>
    </source>
</evidence>
<dbReference type="Pfam" id="PF07396">
    <property type="entry name" value="Porin_O_P"/>
    <property type="match status" value="1"/>
</dbReference>
<feature type="region of interest" description="Disordered" evidence="2">
    <location>
        <begin position="51"/>
        <end position="96"/>
    </location>
</feature>
<proteinExistence type="predicted"/>